<reference evidence="2" key="1">
    <citation type="submission" date="2014-11" db="EMBL/GenBank/DDBJ databases">
        <authorList>
            <person name="Amaro Gonzalez C."/>
        </authorList>
    </citation>
    <scope>NUCLEOTIDE SEQUENCE</scope>
</reference>
<sequence length="26" mass="2817">MKPSRLSPSPSASGAHRDHLRFTPLA</sequence>
<dbReference type="AlphaFoldDB" id="A0A0E9V6T7"/>
<evidence type="ECO:0000256" key="1">
    <source>
        <dbReference type="SAM" id="MobiDB-lite"/>
    </source>
</evidence>
<feature type="compositionally biased region" description="Basic and acidic residues" evidence="1">
    <location>
        <begin position="15"/>
        <end position="26"/>
    </location>
</feature>
<reference evidence="2" key="2">
    <citation type="journal article" date="2015" name="Fish Shellfish Immunol.">
        <title>Early steps in the European eel (Anguilla anguilla)-Vibrio vulnificus interaction in the gills: Role of the RtxA13 toxin.</title>
        <authorList>
            <person name="Callol A."/>
            <person name="Pajuelo D."/>
            <person name="Ebbesson L."/>
            <person name="Teles M."/>
            <person name="MacKenzie S."/>
            <person name="Amaro C."/>
        </authorList>
    </citation>
    <scope>NUCLEOTIDE SEQUENCE</scope>
</reference>
<organism evidence="2">
    <name type="scientific">Anguilla anguilla</name>
    <name type="common">European freshwater eel</name>
    <name type="synonym">Muraena anguilla</name>
    <dbReference type="NCBI Taxonomy" id="7936"/>
    <lineage>
        <taxon>Eukaryota</taxon>
        <taxon>Metazoa</taxon>
        <taxon>Chordata</taxon>
        <taxon>Craniata</taxon>
        <taxon>Vertebrata</taxon>
        <taxon>Euteleostomi</taxon>
        <taxon>Actinopterygii</taxon>
        <taxon>Neopterygii</taxon>
        <taxon>Teleostei</taxon>
        <taxon>Anguilliformes</taxon>
        <taxon>Anguillidae</taxon>
        <taxon>Anguilla</taxon>
    </lineage>
</organism>
<accession>A0A0E9V6T7</accession>
<dbReference type="EMBL" id="GBXM01034856">
    <property type="protein sequence ID" value="JAH73721.1"/>
    <property type="molecule type" value="Transcribed_RNA"/>
</dbReference>
<protein>
    <submittedName>
        <fullName evidence="2">Uncharacterized protein</fullName>
    </submittedName>
</protein>
<name>A0A0E9V6T7_ANGAN</name>
<feature type="region of interest" description="Disordered" evidence="1">
    <location>
        <begin position="1"/>
        <end position="26"/>
    </location>
</feature>
<feature type="compositionally biased region" description="Polar residues" evidence="1">
    <location>
        <begin position="1"/>
        <end position="12"/>
    </location>
</feature>
<evidence type="ECO:0000313" key="2">
    <source>
        <dbReference type="EMBL" id="JAH73721.1"/>
    </source>
</evidence>
<proteinExistence type="predicted"/>